<sequence length="78" mass="8273">MTACLSLSGWRKTYKKDAVVGGFSGGEEKAGNALAGWDLCWGASLAASHSKGGTQKDDDRAMKGNIAKTKEITSPMHW</sequence>
<reference evidence="2 3" key="1">
    <citation type="submission" date="2018-10" db="EMBL/GenBank/DDBJ databases">
        <title>Phylogenomics of Brevibacillus.</title>
        <authorList>
            <person name="Dunlap C."/>
        </authorList>
    </citation>
    <scope>NUCLEOTIDE SEQUENCE [LARGE SCALE GENOMIC DNA]</scope>
    <source>
        <strain evidence="2 3">JCM 15085</strain>
    </source>
</reference>
<protein>
    <submittedName>
        <fullName evidence="2">Uncharacterized protein</fullName>
    </submittedName>
</protein>
<evidence type="ECO:0000313" key="2">
    <source>
        <dbReference type="EMBL" id="RNB77950.1"/>
    </source>
</evidence>
<feature type="region of interest" description="Disordered" evidence="1">
    <location>
        <begin position="49"/>
        <end position="78"/>
    </location>
</feature>
<proteinExistence type="predicted"/>
<dbReference type="EMBL" id="RHHT01000027">
    <property type="protein sequence ID" value="RNB77950.1"/>
    <property type="molecule type" value="Genomic_DNA"/>
</dbReference>
<dbReference type="AlphaFoldDB" id="A0A3M8CQA8"/>
<comment type="caution">
    <text evidence="2">The sequence shown here is derived from an EMBL/GenBank/DDBJ whole genome shotgun (WGS) entry which is preliminary data.</text>
</comment>
<gene>
    <name evidence="2" type="ORF">EDM58_13135</name>
</gene>
<accession>A0A3M8CQA8</accession>
<name>A0A3M8CQA8_9BACL</name>
<organism evidence="2 3">
    <name type="scientific">Brevibacillus panacihumi</name>
    <dbReference type="NCBI Taxonomy" id="497735"/>
    <lineage>
        <taxon>Bacteria</taxon>
        <taxon>Bacillati</taxon>
        <taxon>Bacillota</taxon>
        <taxon>Bacilli</taxon>
        <taxon>Bacillales</taxon>
        <taxon>Paenibacillaceae</taxon>
        <taxon>Brevibacillus</taxon>
    </lineage>
</organism>
<evidence type="ECO:0000313" key="3">
    <source>
        <dbReference type="Proteomes" id="UP000281915"/>
    </source>
</evidence>
<evidence type="ECO:0000256" key="1">
    <source>
        <dbReference type="SAM" id="MobiDB-lite"/>
    </source>
</evidence>
<dbReference type="Proteomes" id="UP000281915">
    <property type="component" value="Unassembled WGS sequence"/>
</dbReference>